<evidence type="ECO:0000256" key="1">
    <source>
        <dbReference type="ARBA" id="ARBA00004141"/>
    </source>
</evidence>
<keyword evidence="5 9" id="KW-0297">G-protein coupled receptor</keyword>
<evidence type="ECO:0000256" key="7">
    <source>
        <dbReference type="ARBA" id="ARBA00023170"/>
    </source>
</evidence>
<keyword evidence="8 9" id="KW-0807">Transducer</keyword>
<dbReference type="EMBL" id="CANHGI010000006">
    <property type="protein sequence ID" value="CAI5456780.1"/>
    <property type="molecule type" value="Genomic_DNA"/>
</dbReference>
<keyword evidence="3 9" id="KW-0812">Transmembrane</keyword>
<feature type="transmembrane region" description="Helical" evidence="10">
    <location>
        <begin position="151"/>
        <end position="171"/>
    </location>
</feature>
<dbReference type="Pfam" id="PF00001">
    <property type="entry name" value="7tm_1"/>
    <property type="match status" value="1"/>
</dbReference>
<dbReference type="SMART" id="SM01381">
    <property type="entry name" value="7TM_GPCR_Srsx"/>
    <property type="match status" value="1"/>
</dbReference>
<feature type="domain" description="G-protein coupled receptors family 1 profile" evidence="11">
    <location>
        <begin position="55"/>
        <end position="324"/>
    </location>
</feature>
<evidence type="ECO:0000256" key="3">
    <source>
        <dbReference type="ARBA" id="ARBA00022692"/>
    </source>
</evidence>
<comment type="caution">
    <text evidence="12">The sequence shown here is derived from an EMBL/GenBank/DDBJ whole genome shotgun (WGS) entry which is preliminary data.</text>
</comment>
<dbReference type="GO" id="GO:0004983">
    <property type="term" value="F:neuropeptide Y receptor activity"/>
    <property type="evidence" value="ECO:0007669"/>
    <property type="project" value="InterPro"/>
</dbReference>
<dbReference type="OrthoDB" id="9046662at2759"/>
<evidence type="ECO:0000256" key="8">
    <source>
        <dbReference type="ARBA" id="ARBA00023224"/>
    </source>
</evidence>
<dbReference type="PRINTS" id="PR01012">
    <property type="entry name" value="NRPEPTIDEYR"/>
</dbReference>
<dbReference type="PROSITE" id="PS50262">
    <property type="entry name" value="G_PROTEIN_RECEP_F1_2"/>
    <property type="match status" value="1"/>
</dbReference>
<dbReference type="InterPro" id="IPR000276">
    <property type="entry name" value="GPCR_Rhodpsn"/>
</dbReference>
<feature type="transmembrane region" description="Helical" evidence="10">
    <location>
        <begin position="210"/>
        <end position="230"/>
    </location>
</feature>
<dbReference type="PROSITE" id="PS00237">
    <property type="entry name" value="G_PROTEIN_RECEP_F1_1"/>
    <property type="match status" value="1"/>
</dbReference>
<evidence type="ECO:0000256" key="9">
    <source>
        <dbReference type="RuleBase" id="RU000688"/>
    </source>
</evidence>
<sequence>MAGNETCDEFRHLFSQLNQYFRDHQVFNGTEYAPKELGYMITIAYTLIIIIGAVGNFLTILVVVLNPAMRTTRNFFILNLALSDFFVCTVTAPITLYTVIYVFWPFSRTFCKIAGSLQGFNIFLSTFSIASIALDRYVFIIFPTKRERQQNLAICFFVMIWITSLILAVPLHQASDVLQVWENKDCNMYMFICHEQNAIWETMIISKSTYTLSVLVTQYAFPLSSLVFAYSRIANRMKLRFTNRAPTFPNGLNMSQRRRSVVERQRRTHLLLMCVVAVFAIAWLPLNVFHFINTFEIVTSFSVATFGICHCLAMCSACLNPLIYAFFNQNFRTEFIRLFDRAGLRSIRMLIFGDNELGPKKHTKTEFESRTLCKPNFESSKNTAAIENINLSLDENDEQL</sequence>
<dbReference type="PANTHER" id="PTHR24235:SF12">
    <property type="entry name" value="G-PROTEIN COUPLED RECEPTORS FAMILY 1 PROFILE DOMAIN-CONTAINING PROTEIN"/>
    <property type="match status" value="1"/>
</dbReference>
<keyword evidence="13" id="KW-1185">Reference proteome</keyword>
<dbReference type="GO" id="GO:0016020">
    <property type="term" value="C:membrane"/>
    <property type="evidence" value="ECO:0007669"/>
    <property type="project" value="UniProtKB-SubCell"/>
</dbReference>
<evidence type="ECO:0000256" key="2">
    <source>
        <dbReference type="ARBA" id="ARBA00010663"/>
    </source>
</evidence>
<evidence type="ECO:0000256" key="6">
    <source>
        <dbReference type="ARBA" id="ARBA00023136"/>
    </source>
</evidence>
<evidence type="ECO:0000256" key="4">
    <source>
        <dbReference type="ARBA" id="ARBA00022989"/>
    </source>
</evidence>
<accession>A0A9P1J6Y4</accession>
<dbReference type="CDD" id="cd15203">
    <property type="entry name" value="7tmA_NPYR-like"/>
    <property type="match status" value="1"/>
</dbReference>
<dbReference type="Gene3D" id="1.20.1070.10">
    <property type="entry name" value="Rhodopsin 7-helix transmembrane proteins"/>
    <property type="match status" value="1"/>
</dbReference>
<keyword evidence="4 10" id="KW-1133">Transmembrane helix</keyword>
<comment type="subcellular location">
    <subcellularLocation>
        <location evidence="1">Membrane</location>
        <topology evidence="1">Multi-pass membrane protein</topology>
    </subcellularLocation>
</comment>
<dbReference type="PANTHER" id="PTHR24235">
    <property type="entry name" value="NEUROPEPTIDE Y RECEPTOR"/>
    <property type="match status" value="1"/>
</dbReference>
<keyword evidence="6 10" id="KW-0472">Membrane</keyword>
<name>A0A9P1J6Y4_9PELO</name>
<dbReference type="InterPro" id="IPR000611">
    <property type="entry name" value="NPY_rcpt"/>
</dbReference>
<evidence type="ECO:0000259" key="11">
    <source>
        <dbReference type="PROSITE" id="PS50262"/>
    </source>
</evidence>
<evidence type="ECO:0000256" key="5">
    <source>
        <dbReference type="ARBA" id="ARBA00023040"/>
    </source>
</evidence>
<feature type="transmembrane region" description="Helical" evidence="10">
    <location>
        <begin position="120"/>
        <end position="139"/>
    </location>
</feature>
<gene>
    <name evidence="12" type="ORF">CAMP_LOCUS19417</name>
</gene>
<reference evidence="12" key="1">
    <citation type="submission" date="2022-11" db="EMBL/GenBank/DDBJ databases">
        <authorList>
            <person name="Kikuchi T."/>
        </authorList>
    </citation>
    <scope>NUCLEOTIDE SEQUENCE</scope>
    <source>
        <strain evidence="12">PS1010</strain>
    </source>
</reference>
<dbReference type="PRINTS" id="PR00237">
    <property type="entry name" value="GPCRRHODOPSN"/>
</dbReference>
<dbReference type="InterPro" id="IPR017452">
    <property type="entry name" value="GPCR_Rhodpsn_7TM"/>
</dbReference>
<comment type="similarity">
    <text evidence="2 9">Belongs to the G-protein coupled receptor 1 family.</text>
</comment>
<dbReference type="SUPFAM" id="SSF81321">
    <property type="entry name" value="Family A G protein-coupled receptor-like"/>
    <property type="match status" value="1"/>
</dbReference>
<feature type="transmembrane region" description="Helical" evidence="10">
    <location>
        <begin position="304"/>
        <end position="327"/>
    </location>
</feature>
<feature type="transmembrane region" description="Helical" evidence="10">
    <location>
        <begin position="76"/>
        <end position="100"/>
    </location>
</feature>
<dbReference type="AlphaFoldDB" id="A0A9P1J6Y4"/>
<evidence type="ECO:0000256" key="10">
    <source>
        <dbReference type="SAM" id="Phobius"/>
    </source>
</evidence>
<proteinExistence type="inferred from homology"/>
<feature type="transmembrane region" description="Helical" evidence="10">
    <location>
        <begin position="270"/>
        <end position="292"/>
    </location>
</feature>
<evidence type="ECO:0000313" key="12">
    <source>
        <dbReference type="EMBL" id="CAI5456780.1"/>
    </source>
</evidence>
<organism evidence="12 13">
    <name type="scientific">Caenorhabditis angaria</name>
    <dbReference type="NCBI Taxonomy" id="860376"/>
    <lineage>
        <taxon>Eukaryota</taxon>
        <taxon>Metazoa</taxon>
        <taxon>Ecdysozoa</taxon>
        <taxon>Nematoda</taxon>
        <taxon>Chromadorea</taxon>
        <taxon>Rhabditida</taxon>
        <taxon>Rhabditina</taxon>
        <taxon>Rhabditomorpha</taxon>
        <taxon>Rhabditoidea</taxon>
        <taxon>Rhabditidae</taxon>
        <taxon>Peloderinae</taxon>
        <taxon>Caenorhabditis</taxon>
    </lineage>
</organism>
<evidence type="ECO:0000313" key="13">
    <source>
        <dbReference type="Proteomes" id="UP001152747"/>
    </source>
</evidence>
<dbReference type="Proteomes" id="UP001152747">
    <property type="component" value="Unassembled WGS sequence"/>
</dbReference>
<feature type="transmembrane region" description="Helical" evidence="10">
    <location>
        <begin position="37"/>
        <end position="64"/>
    </location>
</feature>
<protein>
    <recommendedName>
        <fullName evidence="11">G-protein coupled receptors family 1 profile domain-containing protein</fullName>
    </recommendedName>
</protein>
<keyword evidence="7 9" id="KW-0675">Receptor</keyword>